<dbReference type="PANTHER" id="PTHR43791:SF32">
    <property type="entry name" value="MAJOR FACILITATOR SUPERFAMILY (MFS) PROFILE DOMAIN-CONTAINING PROTEIN"/>
    <property type="match status" value="1"/>
</dbReference>
<feature type="transmembrane region" description="Helical" evidence="7">
    <location>
        <begin position="163"/>
        <end position="188"/>
    </location>
</feature>
<evidence type="ECO:0000256" key="7">
    <source>
        <dbReference type="SAM" id="Phobius"/>
    </source>
</evidence>
<dbReference type="InterPro" id="IPR036259">
    <property type="entry name" value="MFS_trans_sf"/>
</dbReference>
<comment type="caution">
    <text evidence="9">The sequence shown here is derived from an EMBL/GenBank/DDBJ whole genome shotgun (WGS) entry which is preliminary data.</text>
</comment>
<dbReference type="InterPro" id="IPR011701">
    <property type="entry name" value="MFS"/>
</dbReference>
<dbReference type="InterPro" id="IPR020846">
    <property type="entry name" value="MFS_dom"/>
</dbReference>
<feature type="transmembrane region" description="Helical" evidence="7">
    <location>
        <begin position="306"/>
        <end position="326"/>
    </location>
</feature>
<feature type="transmembrane region" description="Helical" evidence="7">
    <location>
        <begin position="131"/>
        <end position="151"/>
    </location>
</feature>
<evidence type="ECO:0000256" key="5">
    <source>
        <dbReference type="ARBA" id="ARBA00023136"/>
    </source>
</evidence>
<dbReference type="Gene3D" id="1.20.1250.20">
    <property type="entry name" value="MFS general substrate transporter like domains"/>
    <property type="match status" value="2"/>
</dbReference>
<feature type="transmembrane region" description="Helical" evidence="7">
    <location>
        <begin position="101"/>
        <end position="119"/>
    </location>
</feature>
<evidence type="ECO:0000256" key="3">
    <source>
        <dbReference type="ARBA" id="ARBA00022692"/>
    </source>
</evidence>
<dbReference type="EMBL" id="JAANBB010000014">
    <property type="protein sequence ID" value="KAF7556160.1"/>
    <property type="molecule type" value="Genomic_DNA"/>
</dbReference>
<keyword evidence="6" id="KW-0325">Glycoprotein</keyword>
<dbReference type="GO" id="GO:0016020">
    <property type="term" value="C:membrane"/>
    <property type="evidence" value="ECO:0007669"/>
    <property type="project" value="UniProtKB-SubCell"/>
</dbReference>
<feature type="transmembrane region" description="Helical" evidence="7">
    <location>
        <begin position="194"/>
        <end position="216"/>
    </location>
</feature>
<feature type="transmembrane region" description="Helical" evidence="7">
    <location>
        <begin position="400"/>
        <end position="420"/>
    </location>
</feature>
<evidence type="ECO:0000259" key="8">
    <source>
        <dbReference type="PROSITE" id="PS50850"/>
    </source>
</evidence>
<dbReference type="SUPFAM" id="SSF103473">
    <property type="entry name" value="MFS general substrate transporter"/>
    <property type="match status" value="1"/>
</dbReference>
<feature type="transmembrane region" description="Helical" evidence="7">
    <location>
        <begin position="338"/>
        <end position="355"/>
    </location>
</feature>
<sequence length="478" mass="52503">MADKLAAESGAWDQDLNNVSSQEVAPAPEWLDFFLMPLLVGGFFVLQLDRSNISNALTDTITTDLGITSDDVNLGSQIMSIGIVVAEIPSNIILQKLGAPVWLTFQMFIWGLVALTQAWCTDIHSFYATRFLLGLFEGGYIPGAQYMLALFYTRKELALRTAIFYFGNYSATATGSLIAAGVLQMAGIKGLSGWQWLFILEGVLTLLVFFAFVAFLPRSPAHTAPIHGRWDFFSARERTILRSRVIAEDESKGEDKASISLKNLGGAFIDHRLWLHMILNIVSLAPKGGLQLYGPTVIKSLGFSKINANLLNAVSSVIVIILSYLISVCSDKTRLRGPWCIVAFVWSIAFAGALYGLPLGTEKWTRYAIFILLGGGNALSQGLNDAWLSINATKSSNRSIGLAMVVIGSNLGGIAGQQLFRTSDAPRYNRAFLAILLLYTASIPITMLIMWVYWRDNKKTKGEVVEESDGRISKRFDL</sequence>
<feature type="transmembrane region" description="Helical" evidence="7">
    <location>
        <begin position="432"/>
        <end position="454"/>
    </location>
</feature>
<name>A0A9P5LCC1_9HYPO</name>
<keyword evidence="4 7" id="KW-1133">Transmembrane helix</keyword>
<comment type="subcellular location">
    <subcellularLocation>
        <location evidence="1">Membrane</location>
        <topology evidence="1">Multi-pass membrane protein</topology>
    </subcellularLocation>
</comment>
<dbReference type="PANTHER" id="PTHR43791">
    <property type="entry name" value="PERMEASE-RELATED"/>
    <property type="match status" value="1"/>
</dbReference>
<evidence type="ECO:0000256" key="1">
    <source>
        <dbReference type="ARBA" id="ARBA00004141"/>
    </source>
</evidence>
<reference evidence="9" key="1">
    <citation type="submission" date="2020-03" db="EMBL/GenBank/DDBJ databases">
        <title>Draft Genome Sequence of Cylindrodendrum hubeiense.</title>
        <authorList>
            <person name="Buettner E."/>
            <person name="Kellner H."/>
        </authorList>
    </citation>
    <scope>NUCLEOTIDE SEQUENCE</scope>
    <source>
        <strain evidence="9">IHI 201604</strain>
    </source>
</reference>
<dbReference type="AlphaFoldDB" id="A0A9P5LCC1"/>
<evidence type="ECO:0000256" key="2">
    <source>
        <dbReference type="ARBA" id="ARBA00022448"/>
    </source>
</evidence>
<dbReference type="Pfam" id="PF07690">
    <property type="entry name" value="MFS_1"/>
    <property type="match status" value="1"/>
</dbReference>
<evidence type="ECO:0000256" key="4">
    <source>
        <dbReference type="ARBA" id="ARBA00022989"/>
    </source>
</evidence>
<protein>
    <recommendedName>
        <fullName evidence="8">Major facilitator superfamily (MFS) profile domain-containing protein</fullName>
    </recommendedName>
</protein>
<keyword evidence="5 7" id="KW-0472">Membrane</keyword>
<evidence type="ECO:0000256" key="6">
    <source>
        <dbReference type="ARBA" id="ARBA00023180"/>
    </source>
</evidence>
<organism evidence="9 10">
    <name type="scientific">Cylindrodendrum hubeiense</name>
    <dbReference type="NCBI Taxonomy" id="595255"/>
    <lineage>
        <taxon>Eukaryota</taxon>
        <taxon>Fungi</taxon>
        <taxon>Dikarya</taxon>
        <taxon>Ascomycota</taxon>
        <taxon>Pezizomycotina</taxon>
        <taxon>Sordariomycetes</taxon>
        <taxon>Hypocreomycetidae</taxon>
        <taxon>Hypocreales</taxon>
        <taxon>Nectriaceae</taxon>
        <taxon>Cylindrodendrum</taxon>
    </lineage>
</organism>
<dbReference type="GO" id="GO:0022857">
    <property type="term" value="F:transmembrane transporter activity"/>
    <property type="evidence" value="ECO:0007669"/>
    <property type="project" value="InterPro"/>
</dbReference>
<keyword evidence="2" id="KW-0813">Transport</keyword>
<feature type="domain" description="Major facilitator superfamily (MFS) profile" evidence="8">
    <location>
        <begin position="35"/>
        <end position="458"/>
    </location>
</feature>
<dbReference type="Proteomes" id="UP000722485">
    <property type="component" value="Unassembled WGS sequence"/>
</dbReference>
<dbReference type="OrthoDB" id="2985014at2759"/>
<evidence type="ECO:0000313" key="9">
    <source>
        <dbReference type="EMBL" id="KAF7556160.1"/>
    </source>
</evidence>
<dbReference type="PROSITE" id="PS50850">
    <property type="entry name" value="MFS"/>
    <property type="match status" value="1"/>
</dbReference>
<keyword evidence="10" id="KW-1185">Reference proteome</keyword>
<proteinExistence type="predicted"/>
<gene>
    <name evidence="9" type="ORF">G7Z17_g1638</name>
</gene>
<evidence type="ECO:0000313" key="10">
    <source>
        <dbReference type="Proteomes" id="UP000722485"/>
    </source>
</evidence>
<keyword evidence="3 7" id="KW-0812">Transmembrane</keyword>
<accession>A0A9P5LCC1</accession>
<dbReference type="FunFam" id="1.20.1250.20:FF:000516">
    <property type="entry name" value="Alternative sulfate transporter"/>
    <property type="match status" value="1"/>
</dbReference>